<evidence type="ECO:0008006" key="3">
    <source>
        <dbReference type="Google" id="ProtNLM"/>
    </source>
</evidence>
<dbReference type="EMBL" id="JALAZD010000004">
    <property type="protein sequence ID" value="MCI0129349.1"/>
    <property type="molecule type" value="Genomic_DNA"/>
</dbReference>
<organism evidence="1 2">
    <name type="scientific">Paradevosia shaoguanensis</name>
    <dbReference type="NCBI Taxonomy" id="1335043"/>
    <lineage>
        <taxon>Bacteria</taxon>
        <taxon>Pseudomonadati</taxon>
        <taxon>Pseudomonadota</taxon>
        <taxon>Alphaproteobacteria</taxon>
        <taxon>Hyphomicrobiales</taxon>
        <taxon>Devosiaceae</taxon>
        <taxon>Paradevosia</taxon>
    </lineage>
</organism>
<reference evidence="1" key="1">
    <citation type="submission" date="2022-03" db="EMBL/GenBank/DDBJ databases">
        <title>The complete genome sequence of a Methyloterrigena soli.</title>
        <authorList>
            <person name="Zi Z."/>
        </authorList>
    </citation>
    <scope>NUCLEOTIDE SEQUENCE</scope>
    <source>
        <strain evidence="1">M48</strain>
    </source>
</reference>
<name>A0AA41QRA3_9HYPH</name>
<dbReference type="Proteomes" id="UP001156140">
    <property type="component" value="Unassembled WGS sequence"/>
</dbReference>
<evidence type="ECO:0000313" key="2">
    <source>
        <dbReference type="Proteomes" id="UP001156140"/>
    </source>
</evidence>
<protein>
    <recommendedName>
        <fullName evidence="3">ABM domain-containing protein</fullName>
    </recommendedName>
</protein>
<proteinExistence type="predicted"/>
<evidence type="ECO:0000313" key="1">
    <source>
        <dbReference type="EMBL" id="MCI0129349.1"/>
    </source>
</evidence>
<gene>
    <name evidence="1" type="ORF">ML536_21145</name>
</gene>
<sequence>MLSRPGCLFRHLARKDDGSWIDLVGWANLDAAQAAAKALMEELMDAPAMQAIDPATIVMTHAQLHAAR</sequence>
<dbReference type="AlphaFoldDB" id="A0AA41QRA3"/>
<accession>A0AA41QRA3</accession>
<comment type="caution">
    <text evidence="1">The sequence shown here is derived from an EMBL/GenBank/DDBJ whole genome shotgun (WGS) entry which is preliminary data.</text>
</comment>
<keyword evidence="2" id="KW-1185">Reference proteome</keyword>
<dbReference type="RefSeq" id="WP_281737254.1">
    <property type="nucleotide sequence ID" value="NZ_JAKETQ010000004.1"/>
</dbReference>